<dbReference type="EMBL" id="JAFEMO010000002">
    <property type="protein sequence ID" value="KAH7575846.1"/>
    <property type="molecule type" value="Genomic_DNA"/>
</dbReference>
<reference evidence="3 4" key="1">
    <citation type="submission" date="2021-02" db="EMBL/GenBank/DDBJ databases">
        <title>Plant Genome Project.</title>
        <authorList>
            <person name="Zhang R.-G."/>
        </authorList>
    </citation>
    <scope>NUCLEOTIDE SEQUENCE [LARGE SCALE GENOMIC DNA]</scope>
    <source>
        <tissue evidence="3">Leaves</tissue>
    </source>
</reference>
<dbReference type="InterPro" id="IPR023213">
    <property type="entry name" value="CAT-like_dom_sf"/>
</dbReference>
<sequence length="430" mass="47919">MAAETSRSVKVIDQSKVAPPPGSVSTTAVALTFIDVRCLFLGHTHRIFFYELPHPTLYFTQTILPHLSVQVTTVESDADFNHSVANHARDVKALKSLVPKLPLHCLSSSSNTTHVVPIMAIQFTVFPNSGISVSVTLNHAAADGRSFNHFLKFWASMNRSRGEDLTSLSLPLHNKDIIEDPHGLSSIYLEDLRKFGNLNPMGDHQVPPDNVLTTLVLKQTKIKQLKHWIATADNQQQSKINDEEIRISTFAVACAFMWVNIMKLQEQIRGSLDDNDDMLYHFLALADCRERFGSKIPATYFGNCVTLIYAPIKRRELMGANGMVIAAKAIGRQIYELGTGSVFKGEEKFSSSRGEIFKAGRVVTVASSPNFRVYETDFGWGKPKKVEMVHINGYSCFSLAESREEDGELDIGVVVGRDRLDLFNAIFEQI</sequence>
<protein>
    <submittedName>
        <fullName evidence="3">Uncharacterized protein</fullName>
    </submittedName>
</protein>
<keyword evidence="1" id="KW-0808">Transferase</keyword>
<dbReference type="Proteomes" id="UP000827721">
    <property type="component" value="Unassembled WGS sequence"/>
</dbReference>
<comment type="caution">
    <text evidence="3">The sequence shown here is derived from an EMBL/GenBank/DDBJ whole genome shotgun (WGS) entry which is preliminary data.</text>
</comment>
<dbReference type="InterPro" id="IPR051504">
    <property type="entry name" value="Plant_metabolite_acyltrans"/>
</dbReference>
<proteinExistence type="predicted"/>
<name>A0ABQ8IGZ1_9ROSI</name>
<evidence type="ECO:0000313" key="4">
    <source>
        <dbReference type="Proteomes" id="UP000827721"/>
    </source>
</evidence>
<organism evidence="3 4">
    <name type="scientific">Xanthoceras sorbifolium</name>
    <dbReference type="NCBI Taxonomy" id="99658"/>
    <lineage>
        <taxon>Eukaryota</taxon>
        <taxon>Viridiplantae</taxon>
        <taxon>Streptophyta</taxon>
        <taxon>Embryophyta</taxon>
        <taxon>Tracheophyta</taxon>
        <taxon>Spermatophyta</taxon>
        <taxon>Magnoliopsida</taxon>
        <taxon>eudicotyledons</taxon>
        <taxon>Gunneridae</taxon>
        <taxon>Pentapetalae</taxon>
        <taxon>rosids</taxon>
        <taxon>malvids</taxon>
        <taxon>Sapindales</taxon>
        <taxon>Sapindaceae</taxon>
        <taxon>Xanthoceroideae</taxon>
        <taxon>Xanthoceras</taxon>
    </lineage>
</organism>
<gene>
    <name evidence="3" type="ORF">JRO89_XS02G0231300</name>
</gene>
<evidence type="ECO:0000256" key="2">
    <source>
        <dbReference type="ARBA" id="ARBA00023315"/>
    </source>
</evidence>
<dbReference type="Pfam" id="PF02458">
    <property type="entry name" value="Transferase"/>
    <property type="match status" value="1"/>
</dbReference>
<keyword evidence="2" id="KW-0012">Acyltransferase</keyword>
<keyword evidence="4" id="KW-1185">Reference proteome</keyword>
<dbReference type="Gene3D" id="3.30.559.10">
    <property type="entry name" value="Chloramphenicol acetyltransferase-like domain"/>
    <property type="match status" value="3"/>
</dbReference>
<evidence type="ECO:0000256" key="1">
    <source>
        <dbReference type="ARBA" id="ARBA00022679"/>
    </source>
</evidence>
<dbReference type="PANTHER" id="PTHR31625">
    <property type="match status" value="1"/>
</dbReference>
<evidence type="ECO:0000313" key="3">
    <source>
        <dbReference type="EMBL" id="KAH7575846.1"/>
    </source>
</evidence>
<accession>A0ABQ8IGZ1</accession>